<dbReference type="STRING" id="1515746.HR45_02050"/>
<keyword evidence="3" id="KW-1185">Reference proteome</keyword>
<dbReference type="InterPro" id="IPR022072">
    <property type="entry name" value="DUF3624"/>
</dbReference>
<dbReference type="RefSeq" id="WP_037439159.1">
    <property type="nucleotide sequence ID" value="NZ_JPEO01000001.1"/>
</dbReference>
<name>A0A094JJ27_9GAMM</name>
<keyword evidence="1" id="KW-0472">Membrane</keyword>
<dbReference type="eggNOG" id="ENOG502ZGC8">
    <property type="taxonomic scope" value="Bacteria"/>
</dbReference>
<dbReference type="AlphaFoldDB" id="A0A094JJ27"/>
<evidence type="ECO:0000313" key="2">
    <source>
        <dbReference type="EMBL" id="KFZ39197.1"/>
    </source>
</evidence>
<dbReference type="OrthoDB" id="5589052at2"/>
<reference evidence="2 3" key="1">
    <citation type="submission" date="2014-06" db="EMBL/GenBank/DDBJ databases">
        <title>Shewanella sp. YQH10.</title>
        <authorList>
            <person name="Liu Y."/>
            <person name="Zeng R."/>
        </authorList>
    </citation>
    <scope>NUCLEOTIDE SEQUENCE [LARGE SCALE GENOMIC DNA]</scope>
    <source>
        <strain evidence="2 3">YQH10</strain>
    </source>
</reference>
<keyword evidence="1" id="KW-1133">Transmembrane helix</keyword>
<dbReference type="Proteomes" id="UP000029264">
    <property type="component" value="Unassembled WGS sequence"/>
</dbReference>
<accession>A0A094JJ27</accession>
<organism evidence="2 3">
    <name type="scientific">Shewanella mangrovi</name>
    <dbReference type="NCBI Taxonomy" id="1515746"/>
    <lineage>
        <taxon>Bacteria</taxon>
        <taxon>Pseudomonadati</taxon>
        <taxon>Pseudomonadota</taxon>
        <taxon>Gammaproteobacteria</taxon>
        <taxon>Alteromonadales</taxon>
        <taxon>Shewanellaceae</taxon>
        <taxon>Shewanella</taxon>
    </lineage>
</organism>
<dbReference type="EMBL" id="JPEO01000001">
    <property type="protein sequence ID" value="KFZ39197.1"/>
    <property type="molecule type" value="Genomic_DNA"/>
</dbReference>
<protein>
    <recommendedName>
        <fullName evidence="4">DUF3624 domain-containing protein</fullName>
    </recommendedName>
</protein>
<keyword evidence="1" id="KW-0812">Transmembrane</keyword>
<gene>
    <name evidence="2" type="ORF">HR45_02050</name>
</gene>
<feature type="transmembrane region" description="Helical" evidence="1">
    <location>
        <begin position="21"/>
        <end position="39"/>
    </location>
</feature>
<feature type="transmembrane region" description="Helical" evidence="1">
    <location>
        <begin position="51"/>
        <end position="72"/>
    </location>
</feature>
<evidence type="ECO:0000256" key="1">
    <source>
        <dbReference type="SAM" id="Phobius"/>
    </source>
</evidence>
<proteinExistence type="predicted"/>
<comment type="caution">
    <text evidence="2">The sequence shown here is derived from an EMBL/GenBank/DDBJ whole genome shotgun (WGS) entry which is preliminary data.</text>
</comment>
<evidence type="ECO:0000313" key="3">
    <source>
        <dbReference type="Proteomes" id="UP000029264"/>
    </source>
</evidence>
<evidence type="ECO:0008006" key="4">
    <source>
        <dbReference type="Google" id="ProtNLM"/>
    </source>
</evidence>
<dbReference type="Pfam" id="PF12292">
    <property type="entry name" value="DUF3624"/>
    <property type="match status" value="1"/>
</dbReference>
<sequence length="79" mass="9104">MACDACFSDVFKQKIGRCKTCMWQLTVLSLIGWPTWFYLFADTPKSVNSIALFFFCCAFSGLLLLHLIVLCWRKLTGRQ</sequence>